<evidence type="ECO:0000259" key="10">
    <source>
        <dbReference type="Pfam" id="PF13953"/>
    </source>
</evidence>
<evidence type="ECO:0000256" key="7">
    <source>
        <dbReference type="ARBA" id="ARBA00023136"/>
    </source>
</evidence>
<proteinExistence type="inferred from homology"/>
<sequence length="830" mass="92873">MEKLNAITLSLFAALLTSPAWAEEETFDTNFMFGGLKGEKVSRYQIDSTKPMAGVYEMDVYVNKEWRGTYEVNIQDDPDSTCISPDLIASLGIKFTPQSTTVENECIALKTVVHGGSVSYDTAAFNLYLSVPQAYVLEYEAGYASPETWDRGINAFYTSYYASEYYSHYKSGGSEKNTYANFVSGLNLLGWQLHSNANFSKSDNSAGKWQSNTLYLERDFPAVLGTMRLGEQYTSGDMFDTVRFRGVRFWRDMQMLPHSKQNFAPVVRGVAQSNALVTVEQNGFIVYQKEVPPGPFVFEDLQLAGGGADLDVSVKEADGTVSRFIVPYSSVPNMVQPGVAKYDFAAGRSRIEGASQQTDFLQGTYQYGVNNLLTLYGGTMLASDYRSFTLGTGWNTLIGAVSVDGTLSHSKQDNGDVFDGESYQIAWNKYLPQSATHFSLAAYRYSSRDYRTFNDHVWANNRDNYRRDDDDIYDIADYYENDFGRKNTFTLNINQTLPDGWGYFTASALWRDYWGRSGTGKDYQLSYSNTWQRLSFTLSATQTYDSDNREDKRFNIYLSIPLTWGVKENGGNRDIHLSNSTTFDDQGYEANNTSLSGTFGNRDQFNYTTNLSQQRQEHQTTFGGSVTWNAPLATVGGSYSQSNQYHQVGGNIQGGLVAWADGVHLASRLNDTIAIINAPYLEGAAVQGRPYLRTNAKGYAVFEALTPYRQNFISLDVSESESDVALLGNRKVTVPYRGAVVVVDFETETSKPFYFLARRADGEPLTFGYEVEDDEGNNVGLVGQGSRVFIRTEKVPVSVKVATDKQQGLFCKITFDKQIDENNVYICRNL</sequence>
<comment type="similarity">
    <text evidence="2">Belongs to the fimbrial export usher family.</text>
</comment>
<gene>
    <name evidence="13" type="ORF">G8N30_000086</name>
    <name evidence="12" type="ORF">G8N65_000086</name>
</gene>
<evidence type="ECO:0000256" key="8">
    <source>
        <dbReference type="ARBA" id="ARBA00023237"/>
    </source>
</evidence>
<dbReference type="GO" id="GO:0009297">
    <property type="term" value="P:pilus assembly"/>
    <property type="evidence" value="ECO:0007669"/>
    <property type="project" value="InterPro"/>
</dbReference>
<dbReference type="PANTHER" id="PTHR30451">
    <property type="entry name" value="OUTER MEMBRANE USHER PROTEIN"/>
    <property type="match status" value="1"/>
</dbReference>
<dbReference type="AlphaFoldDB" id="A0A747I4X8"/>
<evidence type="ECO:0000256" key="5">
    <source>
        <dbReference type="ARBA" id="ARBA00022692"/>
    </source>
</evidence>
<dbReference type="Gene3D" id="2.60.40.3110">
    <property type="match status" value="1"/>
</dbReference>
<dbReference type="Gene3D" id="2.60.40.2610">
    <property type="entry name" value="Outer membrane usher protein FimD, plug domain"/>
    <property type="match status" value="1"/>
</dbReference>
<dbReference type="InterPro" id="IPR000015">
    <property type="entry name" value="Fimb_usher"/>
</dbReference>
<feature type="domain" description="PapC N-terminal" evidence="11">
    <location>
        <begin position="26"/>
        <end position="163"/>
    </location>
</feature>
<dbReference type="InterPro" id="IPR043142">
    <property type="entry name" value="PapC-like_C_sf"/>
</dbReference>
<protein>
    <submittedName>
        <fullName evidence="12">Fimbrial biogenesis outer membrane usher protein</fullName>
    </submittedName>
</protein>
<feature type="chain" id="PRO_5036197744" evidence="9">
    <location>
        <begin position="23"/>
        <end position="830"/>
    </location>
</feature>
<comment type="caution">
    <text evidence="12">The sequence shown here is derived from an EMBL/GenBank/DDBJ whole genome shotgun (WGS) entry which is preliminary data.</text>
</comment>
<evidence type="ECO:0000259" key="11">
    <source>
        <dbReference type="Pfam" id="PF13954"/>
    </source>
</evidence>
<organism evidence="12">
    <name type="scientific">Salmonella enterica</name>
    <name type="common">Salmonella choleraesuis</name>
    <dbReference type="NCBI Taxonomy" id="28901"/>
    <lineage>
        <taxon>Bacteria</taxon>
        <taxon>Pseudomonadati</taxon>
        <taxon>Pseudomonadota</taxon>
        <taxon>Gammaproteobacteria</taxon>
        <taxon>Enterobacterales</taxon>
        <taxon>Enterobacteriaceae</taxon>
        <taxon>Salmonella</taxon>
    </lineage>
</organism>
<keyword evidence="8" id="KW-0998">Cell outer membrane</keyword>
<dbReference type="InterPro" id="IPR042186">
    <property type="entry name" value="FimD_plug_dom"/>
</dbReference>
<evidence type="ECO:0000256" key="3">
    <source>
        <dbReference type="ARBA" id="ARBA00022448"/>
    </source>
</evidence>
<evidence type="ECO:0000313" key="12">
    <source>
        <dbReference type="EMBL" id="HAF4444399.1"/>
    </source>
</evidence>
<evidence type="ECO:0000256" key="4">
    <source>
        <dbReference type="ARBA" id="ARBA00022452"/>
    </source>
</evidence>
<keyword evidence="6 9" id="KW-0732">Signal</keyword>
<feature type="signal peptide" evidence="9">
    <location>
        <begin position="1"/>
        <end position="22"/>
    </location>
</feature>
<name>A0A747I4X8_SALER</name>
<dbReference type="Gene3D" id="3.10.20.410">
    <property type="match status" value="1"/>
</dbReference>
<dbReference type="GO" id="GO:0009279">
    <property type="term" value="C:cell outer membrane"/>
    <property type="evidence" value="ECO:0007669"/>
    <property type="project" value="UniProtKB-SubCell"/>
</dbReference>
<dbReference type="InterPro" id="IPR037224">
    <property type="entry name" value="PapC_N_sf"/>
</dbReference>
<evidence type="ECO:0000313" key="13">
    <source>
        <dbReference type="EMBL" id="HAF4542972.1"/>
    </source>
</evidence>
<reference evidence="12" key="1">
    <citation type="journal article" date="2018" name="Genome Biol.">
        <title>SKESA: strategic k-mer extension for scrupulous assemblies.</title>
        <authorList>
            <person name="Souvorov A."/>
            <person name="Agarwala R."/>
            <person name="Lipman D.J."/>
        </authorList>
    </citation>
    <scope>NUCLEOTIDE SEQUENCE</scope>
    <source>
        <strain evidence="12">MA.H103540745</strain>
        <strain evidence="13">MA.H103540752</strain>
    </source>
</reference>
<dbReference type="Pfam" id="PF13954">
    <property type="entry name" value="PapC_N"/>
    <property type="match status" value="1"/>
</dbReference>
<evidence type="ECO:0000256" key="1">
    <source>
        <dbReference type="ARBA" id="ARBA00004571"/>
    </source>
</evidence>
<evidence type="ECO:0000256" key="2">
    <source>
        <dbReference type="ARBA" id="ARBA00008064"/>
    </source>
</evidence>
<dbReference type="InterPro" id="IPR025949">
    <property type="entry name" value="PapC-like_C"/>
</dbReference>
<accession>A0A747I4X8</accession>
<dbReference type="EMBL" id="DAAVGG010000001">
    <property type="protein sequence ID" value="HAF4542972.1"/>
    <property type="molecule type" value="Genomic_DNA"/>
</dbReference>
<dbReference type="InterPro" id="IPR025885">
    <property type="entry name" value="PapC_N"/>
</dbReference>
<dbReference type="EMBL" id="DAAVFE010000001">
    <property type="protein sequence ID" value="HAF4444399.1"/>
    <property type="molecule type" value="Genomic_DNA"/>
</dbReference>
<comment type="subcellular location">
    <subcellularLocation>
        <location evidence="1">Cell outer membrane</location>
        <topology evidence="1">Multi-pass membrane protein</topology>
    </subcellularLocation>
</comment>
<keyword evidence="5" id="KW-0812">Transmembrane</keyword>
<dbReference type="PANTHER" id="PTHR30451:SF3">
    <property type="entry name" value="OUTER MEMBRANE USHER PROTEIN HTRE-RELATED"/>
    <property type="match status" value="1"/>
</dbReference>
<dbReference type="Pfam" id="PF13953">
    <property type="entry name" value="PapC_C"/>
    <property type="match status" value="1"/>
</dbReference>
<keyword evidence="3" id="KW-0813">Transport</keyword>
<dbReference type="SUPFAM" id="SSF141729">
    <property type="entry name" value="FimD N-terminal domain-like"/>
    <property type="match status" value="1"/>
</dbReference>
<dbReference type="Pfam" id="PF00577">
    <property type="entry name" value="Usher"/>
    <property type="match status" value="1"/>
</dbReference>
<evidence type="ECO:0000256" key="9">
    <source>
        <dbReference type="SAM" id="SignalP"/>
    </source>
</evidence>
<evidence type="ECO:0000256" key="6">
    <source>
        <dbReference type="ARBA" id="ARBA00022729"/>
    </source>
</evidence>
<dbReference type="Gene3D" id="2.60.40.2070">
    <property type="match status" value="1"/>
</dbReference>
<dbReference type="NCBIfam" id="NF011763">
    <property type="entry name" value="PRK15217.1"/>
    <property type="match status" value="1"/>
</dbReference>
<reference evidence="12" key="2">
    <citation type="submission" date="2020-02" db="EMBL/GenBank/DDBJ databases">
        <authorList>
            <consortium name="NCBI Pathogen Detection Project"/>
        </authorList>
    </citation>
    <scope>NUCLEOTIDE SEQUENCE</scope>
    <source>
        <strain evidence="12">MA.H103540745</strain>
        <strain evidence="13">MA.H103540752</strain>
    </source>
</reference>
<dbReference type="GO" id="GO:0015473">
    <property type="term" value="F:fimbrial usher porin activity"/>
    <property type="evidence" value="ECO:0007669"/>
    <property type="project" value="InterPro"/>
</dbReference>
<dbReference type="FunFam" id="2.60.40.3110:FF:000001">
    <property type="entry name" value="Putative fimbrial outer membrane usher"/>
    <property type="match status" value="1"/>
</dbReference>
<keyword evidence="7" id="KW-0472">Membrane</keyword>
<keyword evidence="4" id="KW-1134">Transmembrane beta strand</keyword>
<feature type="domain" description="PapC-like C-terminal" evidence="10">
    <location>
        <begin position="757"/>
        <end position="816"/>
    </location>
</feature>